<protein>
    <submittedName>
        <fullName evidence="2">GCN5-related N-acetyltransferase</fullName>
    </submittedName>
</protein>
<proteinExistence type="predicted"/>
<dbReference type="Gene3D" id="3.40.630.30">
    <property type="match status" value="1"/>
</dbReference>
<keyword evidence="3" id="KW-1185">Reference proteome</keyword>
<evidence type="ECO:0000259" key="1">
    <source>
        <dbReference type="PROSITE" id="PS51186"/>
    </source>
</evidence>
<dbReference type="Proteomes" id="UP000000849">
    <property type="component" value="Chromosome"/>
</dbReference>
<sequence>MSIYRARVANMLLTSEPLGDTPPRPPAGVTLHPIGEQDLADVGRAYWRTYLGTPEEMTLTKATHDVLAAWNGEYGRWLTPGSFLARVNDELSGAILTVDDPPWPDVPRGPFIIDLFVLPDMRRRGIGRALVQAVQYALRTSIGLRVDDSAAEAHMLYISLGFSPAT</sequence>
<organism evidence="2 3">
    <name type="scientific">Cellulomonas flavigena (strain ATCC 482 / DSM 20109 / BCRC 11376 / JCM 18109 / NBRC 3775 / NCIMB 8073 / NRS 134)</name>
    <dbReference type="NCBI Taxonomy" id="446466"/>
    <lineage>
        <taxon>Bacteria</taxon>
        <taxon>Bacillati</taxon>
        <taxon>Actinomycetota</taxon>
        <taxon>Actinomycetes</taxon>
        <taxon>Micrococcales</taxon>
        <taxon>Cellulomonadaceae</taxon>
        <taxon>Cellulomonas</taxon>
    </lineage>
</organism>
<dbReference type="InterPro" id="IPR000182">
    <property type="entry name" value="GNAT_dom"/>
</dbReference>
<keyword evidence="2" id="KW-0808">Transferase</keyword>
<dbReference type="KEGG" id="cfl:Cfla_3274"/>
<dbReference type="HOGENOM" id="CLU_128594_0_0_11"/>
<name>D5UBZ6_CELFN</name>
<dbReference type="PROSITE" id="PS51186">
    <property type="entry name" value="GNAT"/>
    <property type="match status" value="1"/>
</dbReference>
<dbReference type="STRING" id="446466.Cfla_3274"/>
<dbReference type="EMBL" id="CP001964">
    <property type="protein sequence ID" value="ADG76155.1"/>
    <property type="molecule type" value="Genomic_DNA"/>
</dbReference>
<reference evidence="2 3" key="1">
    <citation type="journal article" date="2010" name="Stand. Genomic Sci.">
        <title>Complete genome sequence of Cellulomonas flavigena type strain (134).</title>
        <authorList>
            <person name="Abt B."/>
            <person name="Foster B."/>
            <person name="Lapidus A."/>
            <person name="Clum A."/>
            <person name="Sun H."/>
            <person name="Pukall R."/>
            <person name="Lucas S."/>
            <person name="Glavina Del Rio T."/>
            <person name="Nolan M."/>
            <person name="Tice H."/>
            <person name="Cheng J.F."/>
            <person name="Pitluck S."/>
            <person name="Liolios K."/>
            <person name="Ivanova N."/>
            <person name="Mavromatis K."/>
            <person name="Ovchinnikova G."/>
            <person name="Pati A."/>
            <person name="Goodwin L."/>
            <person name="Chen A."/>
            <person name="Palaniappan K."/>
            <person name="Land M."/>
            <person name="Hauser L."/>
            <person name="Chang Y.J."/>
            <person name="Jeffries C.D."/>
            <person name="Rohde M."/>
            <person name="Goker M."/>
            <person name="Woyke T."/>
            <person name="Bristow J."/>
            <person name="Eisen J.A."/>
            <person name="Markowitz V."/>
            <person name="Hugenholtz P."/>
            <person name="Kyrpides N.C."/>
            <person name="Klenk H.P."/>
        </authorList>
    </citation>
    <scope>NUCLEOTIDE SEQUENCE [LARGE SCALE GENOMIC DNA]</scope>
    <source>
        <strain evidence="3">ATCC 482 / DSM 20109 / BCRC 11376 / JCM 18109 / NBRC 3775 / NCIMB 8073 / NRS 134</strain>
    </source>
</reference>
<dbReference type="AlphaFoldDB" id="D5UBZ6"/>
<gene>
    <name evidence="2" type="ordered locus">Cfla_3274</name>
</gene>
<dbReference type="eggNOG" id="COG0456">
    <property type="taxonomic scope" value="Bacteria"/>
</dbReference>
<dbReference type="InterPro" id="IPR016181">
    <property type="entry name" value="Acyl_CoA_acyltransferase"/>
</dbReference>
<dbReference type="Pfam" id="PF00583">
    <property type="entry name" value="Acetyltransf_1"/>
    <property type="match status" value="1"/>
</dbReference>
<evidence type="ECO:0000313" key="2">
    <source>
        <dbReference type="EMBL" id="ADG76155.1"/>
    </source>
</evidence>
<dbReference type="CDD" id="cd04301">
    <property type="entry name" value="NAT_SF"/>
    <property type="match status" value="1"/>
</dbReference>
<feature type="domain" description="N-acetyltransferase" evidence="1">
    <location>
        <begin position="29"/>
        <end position="166"/>
    </location>
</feature>
<dbReference type="SUPFAM" id="SSF55729">
    <property type="entry name" value="Acyl-CoA N-acyltransferases (Nat)"/>
    <property type="match status" value="1"/>
</dbReference>
<evidence type="ECO:0000313" key="3">
    <source>
        <dbReference type="Proteomes" id="UP000000849"/>
    </source>
</evidence>
<accession>D5UBZ6</accession>
<dbReference type="GO" id="GO:0016747">
    <property type="term" value="F:acyltransferase activity, transferring groups other than amino-acyl groups"/>
    <property type="evidence" value="ECO:0007669"/>
    <property type="project" value="InterPro"/>
</dbReference>